<name>A0A1I4HHI4_9BACI</name>
<dbReference type="NCBIfam" id="TIGR01549">
    <property type="entry name" value="HAD-SF-IA-v1"/>
    <property type="match status" value="1"/>
</dbReference>
<accession>A0A1I4HHI4</accession>
<dbReference type="InterPro" id="IPR006439">
    <property type="entry name" value="HAD-SF_hydro_IA"/>
</dbReference>
<dbReference type="AlphaFoldDB" id="A0A1I4HHI4"/>
<sequence length="109" mass="12606">MEGIHHVEKWSTISDIHILSNHRSEWLQPVMDRLRPFLTSMTISAEVGVAKPDPIIYKICNKQTDPDRPILFVDNKLENLIPAIDLGWQTIHADPDHEWISKVDQFVRG</sequence>
<dbReference type="EMBL" id="FOTR01000001">
    <property type="protein sequence ID" value="SFL41220.1"/>
    <property type="molecule type" value="Genomic_DNA"/>
</dbReference>
<dbReference type="InterPro" id="IPR036412">
    <property type="entry name" value="HAD-like_sf"/>
</dbReference>
<dbReference type="STRING" id="334253.SAMN04487943_101421"/>
<reference evidence="2" key="1">
    <citation type="submission" date="2016-10" db="EMBL/GenBank/DDBJ databases">
        <authorList>
            <person name="Varghese N."/>
            <person name="Submissions S."/>
        </authorList>
    </citation>
    <scope>NUCLEOTIDE SEQUENCE [LARGE SCALE GENOMIC DNA]</scope>
    <source>
        <strain evidence="2">CGMCC 1.4250</strain>
    </source>
</reference>
<keyword evidence="2" id="KW-1185">Reference proteome</keyword>
<dbReference type="Proteomes" id="UP000198565">
    <property type="component" value="Unassembled WGS sequence"/>
</dbReference>
<protein>
    <submittedName>
        <fullName evidence="1">Haloacid dehalogenase superfamily, subfamily IA, variant 1 with third motif having Dx(3-4)D or Dx(3-4)E</fullName>
    </submittedName>
</protein>
<gene>
    <name evidence="1" type="ORF">SAMN04487943_101421</name>
</gene>
<dbReference type="InterPro" id="IPR023214">
    <property type="entry name" value="HAD_sf"/>
</dbReference>
<dbReference type="Gene3D" id="3.40.50.1000">
    <property type="entry name" value="HAD superfamily/HAD-like"/>
    <property type="match status" value="1"/>
</dbReference>
<evidence type="ECO:0000313" key="1">
    <source>
        <dbReference type="EMBL" id="SFL41220.1"/>
    </source>
</evidence>
<organism evidence="1 2">
    <name type="scientific">Gracilibacillus orientalis</name>
    <dbReference type="NCBI Taxonomy" id="334253"/>
    <lineage>
        <taxon>Bacteria</taxon>
        <taxon>Bacillati</taxon>
        <taxon>Bacillota</taxon>
        <taxon>Bacilli</taxon>
        <taxon>Bacillales</taxon>
        <taxon>Bacillaceae</taxon>
        <taxon>Gracilibacillus</taxon>
    </lineage>
</organism>
<dbReference type="SUPFAM" id="SSF56784">
    <property type="entry name" value="HAD-like"/>
    <property type="match status" value="1"/>
</dbReference>
<evidence type="ECO:0000313" key="2">
    <source>
        <dbReference type="Proteomes" id="UP000198565"/>
    </source>
</evidence>
<proteinExistence type="predicted"/>